<comment type="caution">
    <text evidence="1">The sequence shown here is derived from an EMBL/GenBank/DDBJ whole genome shotgun (WGS) entry which is preliminary data.</text>
</comment>
<organism evidence="1 2">
    <name type="scientific">Trichinella pseudospiralis</name>
    <name type="common">Parasitic roundworm</name>
    <dbReference type="NCBI Taxonomy" id="6337"/>
    <lineage>
        <taxon>Eukaryota</taxon>
        <taxon>Metazoa</taxon>
        <taxon>Ecdysozoa</taxon>
        <taxon>Nematoda</taxon>
        <taxon>Enoplea</taxon>
        <taxon>Dorylaimia</taxon>
        <taxon>Trichinellida</taxon>
        <taxon>Trichinellidae</taxon>
        <taxon>Trichinella</taxon>
    </lineage>
</organism>
<name>A0A0V1EWW1_TRIPS</name>
<accession>A0A0V1EWW1</accession>
<evidence type="ECO:0000313" key="1">
    <source>
        <dbReference type="EMBL" id="KRY78177.1"/>
    </source>
</evidence>
<evidence type="ECO:0000313" key="2">
    <source>
        <dbReference type="Proteomes" id="UP000054632"/>
    </source>
</evidence>
<sequence>MLLQKNDQQHCEDLVDMQPMPLLPLLEFSLVFLQQNGSVYWSPFTASKLLNMFISTGARL</sequence>
<proteinExistence type="predicted"/>
<dbReference type="AlphaFoldDB" id="A0A0V1EWW1"/>
<reference evidence="1 2" key="1">
    <citation type="submission" date="2015-01" db="EMBL/GenBank/DDBJ databases">
        <title>Evolution of Trichinella species and genotypes.</title>
        <authorList>
            <person name="Korhonen P.K."/>
            <person name="Edoardo P."/>
            <person name="Giuseppe L.R."/>
            <person name="Gasser R.B."/>
        </authorList>
    </citation>
    <scope>NUCLEOTIDE SEQUENCE [LARGE SCALE GENOMIC DNA]</scope>
    <source>
        <strain evidence="1">ISS13</strain>
    </source>
</reference>
<dbReference type="EMBL" id="JYDR01000005">
    <property type="protein sequence ID" value="KRY78177.1"/>
    <property type="molecule type" value="Genomic_DNA"/>
</dbReference>
<dbReference type="Proteomes" id="UP000054632">
    <property type="component" value="Unassembled WGS sequence"/>
</dbReference>
<protein>
    <submittedName>
        <fullName evidence="1">Uncharacterized protein</fullName>
    </submittedName>
</protein>
<gene>
    <name evidence="1" type="ORF">T4A_12838</name>
</gene>